<feature type="region of interest" description="Disordered" evidence="1">
    <location>
        <begin position="485"/>
        <end position="519"/>
    </location>
</feature>
<gene>
    <name evidence="2" type="ORF">B0H16DRAFT_1769950</name>
</gene>
<dbReference type="Proteomes" id="UP001215598">
    <property type="component" value="Unassembled WGS sequence"/>
</dbReference>
<evidence type="ECO:0000256" key="1">
    <source>
        <dbReference type="SAM" id="MobiDB-lite"/>
    </source>
</evidence>
<keyword evidence="3" id="KW-1185">Reference proteome</keyword>
<protein>
    <submittedName>
        <fullName evidence="2">Uncharacterized protein</fullName>
    </submittedName>
</protein>
<comment type="caution">
    <text evidence="2">The sequence shown here is derived from an EMBL/GenBank/DDBJ whole genome shotgun (WGS) entry which is preliminary data.</text>
</comment>
<dbReference type="EMBL" id="JARKIB010000142">
    <property type="protein sequence ID" value="KAJ7732871.1"/>
    <property type="molecule type" value="Genomic_DNA"/>
</dbReference>
<organism evidence="2 3">
    <name type="scientific">Mycena metata</name>
    <dbReference type="NCBI Taxonomy" id="1033252"/>
    <lineage>
        <taxon>Eukaryota</taxon>
        <taxon>Fungi</taxon>
        <taxon>Dikarya</taxon>
        <taxon>Basidiomycota</taxon>
        <taxon>Agaricomycotina</taxon>
        <taxon>Agaricomycetes</taxon>
        <taxon>Agaricomycetidae</taxon>
        <taxon>Agaricales</taxon>
        <taxon>Marasmiineae</taxon>
        <taxon>Mycenaceae</taxon>
        <taxon>Mycena</taxon>
    </lineage>
</organism>
<accession>A0AAD7I1G7</accession>
<evidence type="ECO:0000313" key="2">
    <source>
        <dbReference type="EMBL" id="KAJ7732871.1"/>
    </source>
</evidence>
<proteinExistence type="predicted"/>
<dbReference type="AlphaFoldDB" id="A0AAD7I1G7"/>
<evidence type="ECO:0000313" key="3">
    <source>
        <dbReference type="Proteomes" id="UP001215598"/>
    </source>
</evidence>
<reference evidence="2" key="1">
    <citation type="submission" date="2023-03" db="EMBL/GenBank/DDBJ databases">
        <title>Massive genome expansion in bonnet fungi (Mycena s.s.) driven by repeated elements and novel gene families across ecological guilds.</title>
        <authorList>
            <consortium name="Lawrence Berkeley National Laboratory"/>
            <person name="Harder C.B."/>
            <person name="Miyauchi S."/>
            <person name="Viragh M."/>
            <person name="Kuo A."/>
            <person name="Thoen E."/>
            <person name="Andreopoulos B."/>
            <person name="Lu D."/>
            <person name="Skrede I."/>
            <person name="Drula E."/>
            <person name="Henrissat B."/>
            <person name="Morin E."/>
            <person name="Kohler A."/>
            <person name="Barry K."/>
            <person name="LaButti K."/>
            <person name="Morin E."/>
            <person name="Salamov A."/>
            <person name="Lipzen A."/>
            <person name="Mereny Z."/>
            <person name="Hegedus B."/>
            <person name="Baldrian P."/>
            <person name="Stursova M."/>
            <person name="Weitz H."/>
            <person name="Taylor A."/>
            <person name="Grigoriev I.V."/>
            <person name="Nagy L.G."/>
            <person name="Martin F."/>
            <person name="Kauserud H."/>
        </authorList>
    </citation>
    <scope>NUCLEOTIDE SEQUENCE</scope>
    <source>
        <strain evidence="2">CBHHK182m</strain>
    </source>
</reference>
<sequence>MVSTCRKDYSFVASTTRGPQKSLLEAAKVGASFNVQNDAVILTAEGEPPMGNLPAVDQHALSAGRIRIRIIRYAIWRIALCASLAVAGNSPARTSCLFLLGGGSSLQPQKARCVEWIPFPSTTVKRRSPTGLGACITVVTKMDDVAECRNIVAQKEPGQGIPDLCPMEAVPKITWLYASLWIHMDRGERHRYQPRTRVAASQAPRNSPQDRQEVGHSVMKWWALHPVPHLLEGAESFVGSDSIVDTLHIPVVKDHMSAGGSGKFEFSALRFWALLCMGRKESEWKHLFVVTCLDDRDWRRAIIYRAAPLPKIALFEHIIVILNSRSQTNNLAAPNTARIETWKTKLAMGTSATNRSFRGFHFAGNPIFREQAPGSSRQGLSGNFAKINLKKPLFPVSWSLKKPHSDKGRHMGDLIFRPRLRRAAGAGDGQRPTGSSAFSVTFVISVNIGTDQVEEIQRAADLGGSFPGPIPDVATLLLIQHAEETDTTGPKGCSKESITFAAPEKFRRSQGRRSRDPGI</sequence>
<name>A0AAD7I1G7_9AGAR</name>